<dbReference type="STRING" id="988801.SAMN05216522_10145"/>
<dbReference type="InterPro" id="IPR023561">
    <property type="entry name" value="Carbonic_anhydrase_a-class"/>
</dbReference>
<feature type="signal peptide" evidence="10">
    <location>
        <begin position="1"/>
        <end position="20"/>
    </location>
</feature>
<organism evidence="12 13">
    <name type="scientific">Rosenbergiella nectarea</name>
    <dbReference type="NCBI Taxonomy" id="988801"/>
    <lineage>
        <taxon>Bacteria</taxon>
        <taxon>Pseudomonadati</taxon>
        <taxon>Pseudomonadota</taxon>
        <taxon>Gammaproteobacteria</taxon>
        <taxon>Enterobacterales</taxon>
        <taxon>Erwiniaceae</taxon>
        <taxon>Rosenbergiella</taxon>
    </lineage>
</organism>
<keyword evidence="6 10" id="KW-0479">Metal-binding</keyword>
<feature type="chain" id="PRO_5025086785" description="Carbonic anhydrase" evidence="10">
    <location>
        <begin position="21"/>
        <end position="242"/>
    </location>
</feature>
<dbReference type="InterPro" id="IPR018338">
    <property type="entry name" value="Carbonic_anhydrase_a-class_CS"/>
</dbReference>
<dbReference type="Pfam" id="PF00194">
    <property type="entry name" value="Carb_anhydrase"/>
    <property type="match status" value="1"/>
</dbReference>
<dbReference type="EC" id="4.2.1.1" evidence="4 10"/>
<dbReference type="SUPFAM" id="SSF51069">
    <property type="entry name" value="Carbonic anhydrase"/>
    <property type="match status" value="1"/>
</dbReference>
<sequence length="242" mass="26981">MKGFFPLFFTFALIAPSAHAIPWSYEGNNSPENWGTLSSEYQMCKEGAYQSPIDIKGTIDAKLPPLALHFRTHTTSIINNGHTLQLNVDDEDNFALDGINFKLKQFHFHAPSENTINGKSFPLEAHFVHSDAEGNLAVLAVMFEVGDKNPALQQIIDQAPVRKYETQPLDKTIDITSLFPASTHYYRFSGSLTTPPCTEGVRWLVMKESVSLSAQQLESIKSLLGMTNNRPIQPLNGRMVVQ</sequence>
<dbReference type="PROSITE" id="PS00162">
    <property type="entry name" value="ALPHA_CA_1"/>
    <property type="match status" value="1"/>
</dbReference>
<evidence type="ECO:0000256" key="3">
    <source>
        <dbReference type="ARBA" id="ARBA00010718"/>
    </source>
</evidence>
<protein>
    <recommendedName>
        <fullName evidence="5 10">Carbonic anhydrase</fullName>
        <ecNumber evidence="4 10">4.2.1.1</ecNumber>
    </recommendedName>
</protein>
<evidence type="ECO:0000313" key="13">
    <source>
        <dbReference type="Proteomes" id="UP000242515"/>
    </source>
</evidence>
<evidence type="ECO:0000256" key="9">
    <source>
        <dbReference type="ARBA" id="ARBA00048348"/>
    </source>
</evidence>
<evidence type="ECO:0000256" key="5">
    <source>
        <dbReference type="ARBA" id="ARBA00014628"/>
    </source>
</evidence>
<dbReference type="SMART" id="SM01057">
    <property type="entry name" value="Carb_anhydrase"/>
    <property type="match status" value="1"/>
</dbReference>
<comment type="function">
    <text evidence="2 10">Reversible hydration of carbon dioxide.</text>
</comment>
<accession>A0A1H9CX90</accession>
<dbReference type="GO" id="GO:0004089">
    <property type="term" value="F:carbonate dehydratase activity"/>
    <property type="evidence" value="ECO:0007669"/>
    <property type="project" value="UniProtKB-UniRule"/>
</dbReference>
<reference evidence="13" key="1">
    <citation type="submission" date="2016-10" db="EMBL/GenBank/DDBJ databases">
        <authorList>
            <person name="Varghese N."/>
            <person name="Submissions S."/>
        </authorList>
    </citation>
    <scope>NUCLEOTIDE SEQUENCE [LARGE SCALE GENOMIC DNA]</scope>
    <source>
        <strain evidence="13">8N4</strain>
    </source>
</reference>
<dbReference type="OrthoDB" id="5327615at2"/>
<dbReference type="PANTHER" id="PTHR18952">
    <property type="entry name" value="CARBONIC ANHYDRASE"/>
    <property type="match status" value="1"/>
</dbReference>
<keyword evidence="8 10" id="KW-0456">Lyase</keyword>
<evidence type="ECO:0000256" key="7">
    <source>
        <dbReference type="ARBA" id="ARBA00022833"/>
    </source>
</evidence>
<feature type="domain" description="Alpha-carbonic anhydrase" evidence="11">
    <location>
        <begin position="21"/>
        <end position="242"/>
    </location>
</feature>
<dbReference type="PROSITE" id="PS51144">
    <property type="entry name" value="ALPHA_CA_2"/>
    <property type="match status" value="1"/>
</dbReference>
<dbReference type="Gene3D" id="3.10.200.10">
    <property type="entry name" value="Alpha carbonic anhydrase"/>
    <property type="match status" value="1"/>
</dbReference>
<evidence type="ECO:0000256" key="10">
    <source>
        <dbReference type="RuleBase" id="RU367011"/>
    </source>
</evidence>
<evidence type="ECO:0000256" key="4">
    <source>
        <dbReference type="ARBA" id="ARBA00012925"/>
    </source>
</evidence>
<dbReference type="PANTHER" id="PTHR18952:SF265">
    <property type="entry name" value="CARBONIC ANHYDRASE"/>
    <property type="match status" value="1"/>
</dbReference>
<comment type="similarity">
    <text evidence="3 10">Belongs to the alpha-carbonic anhydrase family.</text>
</comment>
<evidence type="ECO:0000256" key="2">
    <source>
        <dbReference type="ARBA" id="ARBA00002904"/>
    </source>
</evidence>
<dbReference type="InterPro" id="IPR001148">
    <property type="entry name" value="CA_dom"/>
</dbReference>
<keyword evidence="10" id="KW-0732">Signal</keyword>
<evidence type="ECO:0000256" key="6">
    <source>
        <dbReference type="ARBA" id="ARBA00022723"/>
    </source>
</evidence>
<name>A0A1H9CX90_9GAMM</name>
<dbReference type="EMBL" id="FOGC01000001">
    <property type="protein sequence ID" value="SEQ05751.1"/>
    <property type="molecule type" value="Genomic_DNA"/>
</dbReference>
<keyword evidence="7 10" id="KW-0862">Zinc</keyword>
<dbReference type="AlphaFoldDB" id="A0A1H9CX90"/>
<evidence type="ECO:0000313" key="12">
    <source>
        <dbReference type="EMBL" id="SEQ05751.1"/>
    </source>
</evidence>
<dbReference type="CDD" id="cd03124">
    <property type="entry name" value="alpha_CA_prokaryotic_like"/>
    <property type="match status" value="1"/>
</dbReference>
<evidence type="ECO:0000259" key="11">
    <source>
        <dbReference type="PROSITE" id="PS51144"/>
    </source>
</evidence>
<dbReference type="GO" id="GO:0008270">
    <property type="term" value="F:zinc ion binding"/>
    <property type="evidence" value="ECO:0007669"/>
    <property type="project" value="UniProtKB-UniRule"/>
</dbReference>
<keyword evidence="13" id="KW-1185">Reference proteome</keyword>
<dbReference type="InterPro" id="IPR036398">
    <property type="entry name" value="CA_dom_sf"/>
</dbReference>
<dbReference type="Proteomes" id="UP000242515">
    <property type="component" value="Unassembled WGS sequence"/>
</dbReference>
<comment type="cofactor">
    <cofactor evidence="1 10">
        <name>Zn(2+)</name>
        <dbReference type="ChEBI" id="CHEBI:29105"/>
    </cofactor>
</comment>
<evidence type="ECO:0000256" key="8">
    <source>
        <dbReference type="ARBA" id="ARBA00023239"/>
    </source>
</evidence>
<proteinExistence type="inferred from homology"/>
<gene>
    <name evidence="12" type="ORF">SAMN05216522_10145</name>
</gene>
<comment type="catalytic activity">
    <reaction evidence="9 10">
        <text>hydrogencarbonate + H(+) = CO2 + H2O</text>
        <dbReference type="Rhea" id="RHEA:10748"/>
        <dbReference type="ChEBI" id="CHEBI:15377"/>
        <dbReference type="ChEBI" id="CHEBI:15378"/>
        <dbReference type="ChEBI" id="CHEBI:16526"/>
        <dbReference type="ChEBI" id="CHEBI:17544"/>
        <dbReference type="EC" id="4.2.1.1"/>
    </reaction>
</comment>
<dbReference type="InterPro" id="IPR041891">
    <property type="entry name" value="Alpha_CA_prokaryot-like"/>
</dbReference>
<evidence type="ECO:0000256" key="1">
    <source>
        <dbReference type="ARBA" id="ARBA00001947"/>
    </source>
</evidence>
<dbReference type="RefSeq" id="WP_092671057.1">
    <property type="nucleotide sequence ID" value="NZ_FOGC01000001.1"/>
</dbReference>